<comment type="subcellular location">
    <subcellularLocation>
        <location evidence="1">Endomembrane system</location>
        <topology evidence="1">Multi-pass membrane protein</topology>
    </subcellularLocation>
</comment>
<evidence type="ECO:0000256" key="3">
    <source>
        <dbReference type="ARBA" id="ARBA00022989"/>
    </source>
</evidence>
<dbReference type="AlphaFoldDB" id="W7J3S8"/>
<evidence type="ECO:0000256" key="2">
    <source>
        <dbReference type="ARBA" id="ARBA00022692"/>
    </source>
</evidence>
<dbReference type="InterPro" id="IPR003807">
    <property type="entry name" value="DUF202"/>
</dbReference>
<feature type="domain" description="DUF202" evidence="6">
    <location>
        <begin position="6"/>
        <end position="68"/>
    </location>
</feature>
<evidence type="ECO:0000313" key="7">
    <source>
        <dbReference type="EMBL" id="EWC63641.1"/>
    </source>
</evidence>
<organism evidence="7 8">
    <name type="scientific">Actinokineospora spheciospongiae</name>
    <dbReference type="NCBI Taxonomy" id="909613"/>
    <lineage>
        <taxon>Bacteria</taxon>
        <taxon>Bacillati</taxon>
        <taxon>Actinomycetota</taxon>
        <taxon>Actinomycetes</taxon>
        <taxon>Pseudonocardiales</taxon>
        <taxon>Pseudonocardiaceae</taxon>
        <taxon>Actinokineospora</taxon>
    </lineage>
</organism>
<name>W7J3S8_9PSEU</name>
<keyword evidence="3 5" id="KW-1133">Transmembrane helix</keyword>
<dbReference type="GO" id="GO:0012505">
    <property type="term" value="C:endomembrane system"/>
    <property type="evidence" value="ECO:0007669"/>
    <property type="project" value="UniProtKB-SubCell"/>
</dbReference>
<protein>
    <recommendedName>
        <fullName evidence="6">DUF202 domain-containing protein</fullName>
    </recommendedName>
</protein>
<evidence type="ECO:0000256" key="4">
    <source>
        <dbReference type="ARBA" id="ARBA00023136"/>
    </source>
</evidence>
<evidence type="ECO:0000313" key="8">
    <source>
        <dbReference type="Proteomes" id="UP000019277"/>
    </source>
</evidence>
<keyword evidence="2 5" id="KW-0812">Transmembrane</keyword>
<proteinExistence type="predicted"/>
<dbReference type="Proteomes" id="UP000019277">
    <property type="component" value="Unassembled WGS sequence"/>
</dbReference>
<keyword evidence="4 5" id="KW-0472">Membrane</keyword>
<evidence type="ECO:0000259" key="6">
    <source>
        <dbReference type="Pfam" id="PF02656"/>
    </source>
</evidence>
<reference evidence="7 8" key="1">
    <citation type="journal article" date="2014" name="Genome Announc.">
        <title>Draft Genome Sequence of the Antitrypanosomally Active Sponge-Associated Bacterium Actinokineospora sp. Strain EG49.</title>
        <authorList>
            <person name="Harjes J."/>
            <person name="Ryu T."/>
            <person name="Abdelmohsen U.R."/>
            <person name="Moitinho-Silva L."/>
            <person name="Horn H."/>
            <person name="Ravasi T."/>
            <person name="Hentschel U."/>
        </authorList>
    </citation>
    <scope>NUCLEOTIDE SEQUENCE [LARGE SCALE GENOMIC DNA]</scope>
    <source>
        <strain evidence="7 8">EG49</strain>
    </source>
</reference>
<evidence type="ECO:0000256" key="5">
    <source>
        <dbReference type="SAM" id="Phobius"/>
    </source>
</evidence>
<accession>W7J3S8</accession>
<dbReference type="RefSeq" id="WP_052020756.1">
    <property type="nucleotide sequence ID" value="NZ_AYXG01000040.1"/>
</dbReference>
<feature type="transmembrane region" description="Helical" evidence="5">
    <location>
        <begin position="81"/>
        <end position="100"/>
    </location>
</feature>
<comment type="caution">
    <text evidence="7">The sequence shown here is derived from an EMBL/GenBank/DDBJ whole genome shotgun (WGS) entry which is preliminary data.</text>
</comment>
<feature type="transmembrane region" description="Helical" evidence="5">
    <location>
        <begin position="40"/>
        <end position="61"/>
    </location>
</feature>
<dbReference type="Pfam" id="PF02656">
    <property type="entry name" value="DUF202"/>
    <property type="match status" value="1"/>
</dbReference>
<dbReference type="STRING" id="909613.UO65_1029"/>
<sequence>MSAVQDPGLQAERTRLAWSRTALATAALGALLLHGARSPVGLVCGGAVLLTAAGVLLRGIGRYRHIRRAVAAGRSVVDGSGSPMGLLVLLPAAAALIAVLTR</sequence>
<keyword evidence="8" id="KW-1185">Reference proteome</keyword>
<evidence type="ECO:0000256" key="1">
    <source>
        <dbReference type="ARBA" id="ARBA00004127"/>
    </source>
</evidence>
<gene>
    <name evidence="7" type="ORF">UO65_1029</name>
</gene>
<dbReference type="EMBL" id="AYXG01000040">
    <property type="protein sequence ID" value="EWC63641.1"/>
    <property type="molecule type" value="Genomic_DNA"/>
</dbReference>